<reference evidence="1 2" key="1">
    <citation type="journal article" date="2019" name="Nat. Ecol. Evol.">
        <title>Megaphylogeny resolves global patterns of mushroom evolution.</title>
        <authorList>
            <person name="Varga T."/>
            <person name="Krizsan K."/>
            <person name="Foldi C."/>
            <person name="Dima B."/>
            <person name="Sanchez-Garcia M."/>
            <person name="Sanchez-Ramirez S."/>
            <person name="Szollosi G.J."/>
            <person name="Szarkandi J.G."/>
            <person name="Papp V."/>
            <person name="Albert L."/>
            <person name="Andreopoulos W."/>
            <person name="Angelini C."/>
            <person name="Antonin V."/>
            <person name="Barry K.W."/>
            <person name="Bougher N.L."/>
            <person name="Buchanan P."/>
            <person name="Buyck B."/>
            <person name="Bense V."/>
            <person name="Catcheside P."/>
            <person name="Chovatia M."/>
            <person name="Cooper J."/>
            <person name="Damon W."/>
            <person name="Desjardin D."/>
            <person name="Finy P."/>
            <person name="Geml J."/>
            <person name="Haridas S."/>
            <person name="Hughes K."/>
            <person name="Justo A."/>
            <person name="Karasinski D."/>
            <person name="Kautmanova I."/>
            <person name="Kiss B."/>
            <person name="Kocsube S."/>
            <person name="Kotiranta H."/>
            <person name="LaButti K.M."/>
            <person name="Lechner B.E."/>
            <person name="Liimatainen K."/>
            <person name="Lipzen A."/>
            <person name="Lukacs Z."/>
            <person name="Mihaltcheva S."/>
            <person name="Morgado L.N."/>
            <person name="Niskanen T."/>
            <person name="Noordeloos M.E."/>
            <person name="Ohm R.A."/>
            <person name="Ortiz-Santana B."/>
            <person name="Ovrebo C."/>
            <person name="Racz N."/>
            <person name="Riley R."/>
            <person name="Savchenko A."/>
            <person name="Shiryaev A."/>
            <person name="Soop K."/>
            <person name="Spirin V."/>
            <person name="Szebenyi C."/>
            <person name="Tomsovsky M."/>
            <person name="Tulloss R.E."/>
            <person name="Uehling J."/>
            <person name="Grigoriev I.V."/>
            <person name="Vagvolgyi C."/>
            <person name="Papp T."/>
            <person name="Martin F.M."/>
            <person name="Miettinen O."/>
            <person name="Hibbett D.S."/>
            <person name="Nagy L.G."/>
        </authorList>
    </citation>
    <scope>NUCLEOTIDE SEQUENCE [LARGE SCALE GENOMIC DNA]</scope>
    <source>
        <strain evidence="1 2">FP101781</strain>
    </source>
</reference>
<evidence type="ECO:0000313" key="2">
    <source>
        <dbReference type="Proteomes" id="UP000298030"/>
    </source>
</evidence>
<proteinExistence type="predicted"/>
<sequence>MKSITSLGVRVEQRSIASGPQSIATQDAIDLESLLKLAEKVIEWVTSSSTYVTHHMNDVVSNGVIQLVNGAKALRPNERLGTLDEVFNTITVYAGFLDVFPSIYKDVMMFIEPGALDMDGFMWGRTGHDYPITARNTNFSLDVEGIQMMAQFVKKENSCDYATTRRCALFSKSNI</sequence>
<dbReference type="Proteomes" id="UP000298030">
    <property type="component" value="Unassembled WGS sequence"/>
</dbReference>
<gene>
    <name evidence="1" type="ORF">FA13DRAFT_1325640</name>
</gene>
<dbReference type="AlphaFoldDB" id="A0A4Y7SR44"/>
<name>A0A4Y7SR44_COPMI</name>
<keyword evidence="2" id="KW-1185">Reference proteome</keyword>
<protein>
    <submittedName>
        <fullName evidence="1">Uncharacterized protein</fullName>
    </submittedName>
</protein>
<evidence type="ECO:0000313" key="1">
    <source>
        <dbReference type="EMBL" id="TEB24333.1"/>
    </source>
</evidence>
<accession>A0A4Y7SR44</accession>
<comment type="caution">
    <text evidence="1">The sequence shown here is derived from an EMBL/GenBank/DDBJ whole genome shotgun (WGS) entry which is preliminary data.</text>
</comment>
<dbReference type="EMBL" id="QPFP01000068">
    <property type="protein sequence ID" value="TEB24333.1"/>
    <property type="molecule type" value="Genomic_DNA"/>
</dbReference>
<organism evidence="1 2">
    <name type="scientific">Coprinellus micaceus</name>
    <name type="common">Glistening ink-cap mushroom</name>
    <name type="synonym">Coprinus micaceus</name>
    <dbReference type="NCBI Taxonomy" id="71717"/>
    <lineage>
        <taxon>Eukaryota</taxon>
        <taxon>Fungi</taxon>
        <taxon>Dikarya</taxon>
        <taxon>Basidiomycota</taxon>
        <taxon>Agaricomycotina</taxon>
        <taxon>Agaricomycetes</taxon>
        <taxon>Agaricomycetidae</taxon>
        <taxon>Agaricales</taxon>
        <taxon>Agaricineae</taxon>
        <taxon>Psathyrellaceae</taxon>
        <taxon>Coprinellus</taxon>
    </lineage>
</organism>